<dbReference type="OMA" id="AWEPYHR"/>
<dbReference type="Proteomes" id="UP001149090">
    <property type="component" value="Unassembled WGS sequence"/>
</dbReference>
<dbReference type="CDD" id="cd00200">
    <property type="entry name" value="WD40"/>
    <property type="match status" value="1"/>
</dbReference>
<evidence type="ECO:0000256" key="1">
    <source>
        <dbReference type="ARBA" id="ARBA00004604"/>
    </source>
</evidence>
<dbReference type="GO" id="GO:0000027">
    <property type="term" value="P:ribosomal large subunit assembly"/>
    <property type="evidence" value="ECO:0007669"/>
    <property type="project" value="TreeGrafter"/>
</dbReference>
<keyword evidence="2 6" id="KW-0853">WD repeat</keyword>
<dbReference type="InterPro" id="IPR019775">
    <property type="entry name" value="WD40_repeat_CS"/>
</dbReference>
<dbReference type="SUPFAM" id="SSF50978">
    <property type="entry name" value="WD40 repeat-like"/>
    <property type="match status" value="1"/>
</dbReference>
<keyword evidence="9" id="KW-1185">Reference proteome</keyword>
<dbReference type="InterPro" id="IPR001680">
    <property type="entry name" value="WD40_rpt"/>
</dbReference>
<dbReference type="GO" id="GO:0005730">
    <property type="term" value="C:nucleolus"/>
    <property type="evidence" value="ECO:0007669"/>
    <property type="project" value="UniProtKB-SubCell"/>
</dbReference>
<feature type="repeat" description="WD" evidence="6">
    <location>
        <begin position="352"/>
        <end position="393"/>
    </location>
</feature>
<dbReference type="InterPro" id="IPR001632">
    <property type="entry name" value="WD40_G-protein_beta-like"/>
</dbReference>
<evidence type="ECO:0000256" key="6">
    <source>
        <dbReference type="PROSITE-ProRule" id="PRU00221"/>
    </source>
</evidence>
<dbReference type="PRINTS" id="PR00320">
    <property type="entry name" value="GPROTEINBRPT"/>
</dbReference>
<dbReference type="PRINTS" id="PR00319">
    <property type="entry name" value="GPROTEINB"/>
</dbReference>
<feature type="repeat" description="WD" evidence="6">
    <location>
        <begin position="140"/>
        <end position="181"/>
    </location>
</feature>
<comment type="caution">
    <text evidence="8">The sequence shown here is derived from an EMBL/GenBank/DDBJ whole genome shotgun (WGS) entry which is preliminary data.</text>
</comment>
<keyword evidence="4" id="KW-0539">Nucleus</keyword>
<keyword evidence="3" id="KW-0677">Repeat</keyword>
<dbReference type="FunFam" id="2.130.10.10:FF:000092">
    <property type="entry name" value="notchless protein homolog"/>
    <property type="match status" value="1"/>
</dbReference>
<feature type="domain" description="NLE" evidence="7">
    <location>
        <begin position="5"/>
        <end position="64"/>
    </location>
</feature>
<comment type="subcellular location">
    <subcellularLocation>
        <location evidence="1">Nucleus</location>
        <location evidence="1">Nucleolus</location>
    </subcellularLocation>
</comment>
<gene>
    <name evidence="8" type="ORF">M0811_07147</name>
</gene>
<evidence type="ECO:0000256" key="3">
    <source>
        <dbReference type="ARBA" id="ARBA00022737"/>
    </source>
</evidence>
<dbReference type="InterPro" id="IPR020472">
    <property type="entry name" value="WD40_PAC1"/>
</dbReference>
<organism evidence="8 9">
    <name type="scientific">Anaeramoeba ignava</name>
    <name type="common">Anaerobic marine amoeba</name>
    <dbReference type="NCBI Taxonomy" id="1746090"/>
    <lineage>
        <taxon>Eukaryota</taxon>
        <taxon>Metamonada</taxon>
        <taxon>Anaeramoebidae</taxon>
        <taxon>Anaeramoeba</taxon>
    </lineage>
</organism>
<dbReference type="EMBL" id="JAPDFW010000064">
    <property type="protein sequence ID" value="KAJ5075577.1"/>
    <property type="molecule type" value="Genomic_DNA"/>
</dbReference>
<dbReference type="SMART" id="SM00320">
    <property type="entry name" value="WD40"/>
    <property type="match status" value="8"/>
</dbReference>
<dbReference type="InterPro" id="IPR036322">
    <property type="entry name" value="WD40_repeat_dom_sf"/>
</dbReference>
<feature type="repeat" description="WD" evidence="6">
    <location>
        <begin position="230"/>
        <end position="270"/>
    </location>
</feature>
<evidence type="ECO:0000256" key="2">
    <source>
        <dbReference type="ARBA" id="ARBA00022574"/>
    </source>
</evidence>
<dbReference type="AlphaFoldDB" id="A0A9Q0LMK2"/>
<evidence type="ECO:0000259" key="7">
    <source>
        <dbReference type="Pfam" id="PF08154"/>
    </source>
</evidence>
<dbReference type="OrthoDB" id="10267436at2759"/>
<reference evidence="8" key="1">
    <citation type="submission" date="2022-10" db="EMBL/GenBank/DDBJ databases">
        <title>Novel sulphate-reducing endosymbionts in the free-living metamonad Anaeramoeba.</title>
        <authorList>
            <person name="Jerlstrom-Hultqvist J."/>
            <person name="Cepicka I."/>
            <person name="Gallot-Lavallee L."/>
            <person name="Salas-Leiva D."/>
            <person name="Curtis B.A."/>
            <person name="Zahonova K."/>
            <person name="Pipaliya S."/>
            <person name="Dacks J."/>
            <person name="Roger A.J."/>
        </authorList>
    </citation>
    <scope>NUCLEOTIDE SEQUENCE</scope>
    <source>
        <strain evidence="8">BMAN</strain>
    </source>
</reference>
<comment type="similarity">
    <text evidence="5">Belongs to the NLE1/RSA4 family.</text>
</comment>
<sequence>MTETIICQFQTIDNEKTGPELEIPKNITISQLQILINELLKNEEEIPYSFYVNDTEITDTLLKTMEEQKTSTEQVLTIIYQPQAIFRVRAVSRCTSSLAGHTEAILNVNFSPNGKQLASGSGDSTVRLWDLNTETPKKTLEGHSNWVLYVSFSPDGKKLASGGMSGDIIIWSVETGEKIGKTLTGHSKWITCLSWEPFHCDPTCRRLVSSSKDGTSRVWDTVNSTCDLLLSGHTKSVTCVKWGGEGFIYTSSQDCTIKVWSAKDGRLVRSLEGHGHWVNTMALNTDYIIRTGPFDHKTFQVDSLSEEESKKLAIEKYQSTKGNRTEKLVTGSDDFTLILWDPTVNNKQVARMTGHRQLINQVCFSPDMRIIASASFDKSIKLWDGNKGDFIGTLFGHVGAVYQISFSSDSRLLVSGSKDSTAKVWDIKSKKLLNDLPGHSDEVYSVDWSPDGQRVATGGKDRILKIWRF</sequence>
<accession>A0A9Q0LMK2</accession>
<dbReference type="Pfam" id="PF08154">
    <property type="entry name" value="NLE"/>
    <property type="match status" value="1"/>
</dbReference>
<evidence type="ECO:0000256" key="5">
    <source>
        <dbReference type="ARBA" id="ARBA00061016"/>
    </source>
</evidence>
<dbReference type="InterPro" id="IPR015943">
    <property type="entry name" value="WD40/YVTN_repeat-like_dom_sf"/>
</dbReference>
<feature type="repeat" description="WD" evidence="6">
    <location>
        <begin position="394"/>
        <end position="435"/>
    </location>
</feature>
<dbReference type="PANTHER" id="PTHR19848">
    <property type="entry name" value="WD40 REPEAT PROTEIN"/>
    <property type="match status" value="1"/>
</dbReference>
<evidence type="ECO:0000313" key="9">
    <source>
        <dbReference type="Proteomes" id="UP001149090"/>
    </source>
</evidence>
<dbReference type="PROSITE" id="PS50294">
    <property type="entry name" value="WD_REPEATS_REGION"/>
    <property type="match status" value="7"/>
</dbReference>
<dbReference type="PROSITE" id="PS00678">
    <property type="entry name" value="WD_REPEATS_1"/>
    <property type="match status" value="2"/>
</dbReference>
<protein>
    <submittedName>
        <fullName evidence="8">Notchless</fullName>
    </submittedName>
</protein>
<proteinExistence type="inferred from homology"/>
<evidence type="ECO:0000256" key="4">
    <source>
        <dbReference type="ARBA" id="ARBA00023242"/>
    </source>
</evidence>
<dbReference type="PANTHER" id="PTHR19848:SF0">
    <property type="entry name" value="NOTCHLESS PROTEIN HOMOLOG 1"/>
    <property type="match status" value="1"/>
</dbReference>
<name>A0A9Q0LMK2_ANAIG</name>
<feature type="repeat" description="WD" evidence="6">
    <location>
        <begin position="183"/>
        <end position="220"/>
    </location>
</feature>
<dbReference type="Gene3D" id="2.130.10.10">
    <property type="entry name" value="YVTN repeat-like/Quinoprotein amine dehydrogenase"/>
    <property type="match status" value="1"/>
</dbReference>
<dbReference type="Pfam" id="PF00400">
    <property type="entry name" value="WD40"/>
    <property type="match status" value="7"/>
</dbReference>
<evidence type="ECO:0000313" key="8">
    <source>
        <dbReference type="EMBL" id="KAJ5075577.1"/>
    </source>
</evidence>
<feature type="repeat" description="WD" evidence="6">
    <location>
        <begin position="98"/>
        <end position="139"/>
    </location>
</feature>
<dbReference type="PROSITE" id="PS50082">
    <property type="entry name" value="WD_REPEATS_2"/>
    <property type="match status" value="7"/>
</dbReference>
<dbReference type="InterPro" id="IPR012972">
    <property type="entry name" value="NLE"/>
</dbReference>
<feature type="repeat" description="WD" evidence="6">
    <location>
        <begin position="436"/>
        <end position="469"/>
    </location>
</feature>